<sequence length="316" mass="35568">MTTAQTQLMASIMAISGGMLFISDDLSLIGEERLTFLKRILELGAKCKNKTPIPVGISSGLFPPALTTRRFFRNLEPKRSRKYNRNQNYFRFQTQTIYRLLDRTSSGISRILCKNRNPKTKTSCIRFRGITNRKSCLTEPSYKIGFQPKNKETRLMKRIQKLLIALTLGLTILSLNDCFISDSVSKAVDSLSKSSDSLESLSKSIKSLSTSVSSIFSSSSDDDEKKEKAYLKDVRDLTAMHVENGFQEIEFKNDLTTLALHNGLTNWKSLRVTYVGIGSGLKKAGVNEDKFQTFLSEIGTSNPEIVESIRKGFHQF</sequence>
<evidence type="ECO:0000313" key="1">
    <source>
        <dbReference type="EMBL" id="EMG21924.1"/>
    </source>
</evidence>
<comment type="caution">
    <text evidence="1">The sequence shown here is derived from an EMBL/GenBank/DDBJ whole genome shotgun (WGS) entry which is preliminary data.</text>
</comment>
<evidence type="ECO:0008006" key="3">
    <source>
        <dbReference type="Google" id="ProtNLM"/>
    </source>
</evidence>
<name>M3HCA9_LEPIT</name>
<accession>M3HCA9</accession>
<organism evidence="1 2">
    <name type="scientific">Leptospira interrogans serovar Copenhageni str. LT2050</name>
    <dbReference type="NCBI Taxonomy" id="1001598"/>
    <lineage>
        <taxon>Bacteria</taxon>
        <taxon>Pseudomonadati</taxon>
        <taxon>Spirochaetota</taxon>
        <taxon>Spirochaetia</taxon>
        <taxon>Leptospirales</taxon>
        <taxon>Leptospiraceae</taxon>
        <taxon>Leptospira</taxon>
    </lineage>
</organism>
<proteinExistence type="predicted"/>
<dbReference type="Proteomes" id="UP000011778">
    <property type="component" value="Unassembled WGS sequence"/>
</dbReference>
<reference evidence="1 2" key="1">
    <citation type="submission" date="2013-02" db="EMBL/GenBank/DDBJ databases">
        <authorList>
            <person name="Harkins D.M."/>
            <person name="Durkin A.S."/>
            <person name="Brinkac L.M."/>
            <person name="Haft D.H."/>
            <person name="Selengut J.D."/>
            <person name="Sanka R."/>
            <person name="DePew J."/>
            <person name="Purushe J."/>
            <person name="Tulsiani S.M."/>
            <person name="Graham G.C."/>
            <person name="Burns M.-A."/>
            <person name="Dohnt M.F."/>
            <person name="Smythe L.D."/>
            <person name="McKay D.B."/>
            <person name="Craig S.B."/>
            <person name="Vinetz J.M."/>
            <person name="Sutton G.G."/>
            <person name="Nierman W.C."/>
            <person name="Fouts D.E."/>
        </authorList>
    </citation>
    <scope>NUCLEOTIDE SEQUENCE [LARGE SCALE GENOMIC DNA]</scope>
    <source>
        <strain evidence="1 2">LT2050</strain>
    </source>
</reference>
<dbReference type="NCBIfam" id="NF033171">
    <property type="entry name" value="lipo_LIC11139"/>
    <property type="match status" value="1"/>
</dbReference>
<gene>
    <name evidence="1" type="ORF">LEP1GSC150_3135</name>
</gene>
<evidence type="ECO:0000313" key="2">
    <source>
        <dbReference type="Proteomes" id="UP000011778"/>
    </source>
</evidence>
<protein>
    <recommendedName>
        <fullName evidence="3">Lipoprotein</fullName>
    </recommendedName>
</protein>
<dbReference type="EMBL" id="AFMD02000263">
    <property type="protein sequence ID" value="EMG21924.1"/>
    <property type="molecule type" value="Genomic_DNA"/>
</dbReference>
<dbReference type="AlphaFoldDB" id="M3HCA9"/>